<sequence length="85" mass="8961">MPNSSASNRLIDPIVQVARHNRQEIDTLLANAGLARDALPPSAPRLESATLEKLLEQLARSTGNGRIALRVADATPPGPWGPSAS</sequence>
<dbReference type="Proteomes" id="UP001596422">
    <property type="component" value="Unassembled WGS sequence"/>
</dbReference>
<reference evidence="2" key="1">
    <citation type="journal article" date="2019" name="Int. J. Syst. Evol. Microbiol.">
        <title>The Global Catalogue of Microorganisms (GCM) 10K type strain sequencing project: providing services to taxonomists for standard genome sequencing and annotation.</title>
        <authorList>
            <consortium name="The Broad Institute Genomics Platform"/>
            <consortium name="The Broad Institute Genome Sequencing Center for Infectious Disease"/>
            <person name="Wu L."/>
            <person name="Ma J."/>
        </authorList>
    </citation>
    <scope>NUCLEOTIDE SEQUENCE [LARGE SCALE GENOMIC DNA]</scope>
    <source>
        <strain evidence="2">NBRC 111756</strain>
    </source>
</reference>
<gene>
    <name evidence="1" type="ORF">ACFQDL_23005</name>
</gene>
<keyword evidence="2" id="KW-1185">Reference proteome</keyword>
<protein>
    <submittedName>
        <fullName evidence="1">Uncharacterized protein</fullName>
    </submittedName>
</protein>
<name>A0ABW2A514_9GAMM</name>
<evidence type="ECO:0000313" key="1">
    <source>
        <dbReference type="EMBL" id="MFC6672620.1"/>
    </source>
</evidence>
<accession>A0ABW2A514</accession>
<evidence type="ECO:0000313" key="2">
    <source>
        <dbReference type="Proteomes" id="UP001596422"/>
    </source>
</evidence>
<proteinExistence type="predicted"/>
<dbReference type="EMBL" id="JBHSWE010000001">
    <property type="protein sequence ID" value="MFC6672620.1"/>
    <property type="molecule type" value="Genomic_DNA"/>
</dbReference>
<organism evidence="1 2">
    <name type="scientific">Marinobacterium aestuariivivens</name>
    <dbReference type="NCBI Taxonomy" id="1698799"/>
    <lineage>
        <taxon>Bacteria</taxon>
        <taxon>Pseudomonadati</taxon>
        <taxon>Pseudomonadota</taxon>
        <taxon>Gammaproteobacteria</taxon>
        <taxon>Oceanospirillales</taxon>
        <taxon>Oceanospirillaceae</taxon>
        <taxon>Marinobacterium</taxon>
    </lineage>
</organism>
<dbReference type="RefSeq" id="WP_379911049.1">
    <property type="nucleotide sequence ID" value="NZ_JBHSWE010000001.1"/>
</dbReference>
<comment type="caution">
    <text evidence="1">The sequence shown here is derived from an EMBL/GenBank/DDBJ whole genome shotgun (WGS) entry which is preliminary data.</text>
</comment>